<proteinExistence type="predicted"/>
<gene>
    <name evidence="1" type="ORF">Poly59_27180</name>
</gene>
<evidence type="ECO:0000313" key="1">
    <source>
        <dbReference type="EMBL" id="TWU51129.1"/>
    </source>
</evidence>
<name>A0A5C6EUJ9_9BACT</name>
<dbReference type="RefSeq" id="WP_146534555.1">
    <property type="nucleotide sequence ID" value="NZ_SJPX01000003.1"/>
</dbReference>
<comment type="caution">
    <text evidence="1">The sequence shown here is derived from an EMBL/GenBank/DDBJ whole genome shotgun (WGS) entry which is preliminary data.</text>
</comment>
<reference evidence="1 2" key="1">
    <citation type="submission" date="2019-02" db="EMBL/GenBank/DDBJ databases">
        <title>Deep-cultivation of Planctomycetes and their phenomic and genomic characterization uncovers novel biology.</title>
        <authorList>
            <person name="Wiegand S."/>
            <person name="Jogler M."/>
            <person name="Boedeker C."/>
            <person name="Pinto D."/>
            <person name="Vollmers J."/>
            <person name="Rivas-Marin E."/>
            <person name="Kohn T."/>
            <person name="Peeters S.H."/>
            <person name="Heuer A."/>
            <person name="Rast P."/>
            <person name="Oberbeckmann S."/>
            <person name="Bunk B."/>
            <person name="Jeske O."/>
            <person name="Meyerdierks A."/>
            <person name="Storesund J.E."/>
            <person name="Kallscheuer N."/>
            <person name="Luecker S."/>
            <person name="Lage O.M."/>
            <person name="Pohl T."/>
            <person name="Merkel B.J."/>
            <person name="Hornburger P."/>
            <person name="Mueller R.-W."/>
            <person name="Bruemmer F."/>
            <person name="Labrenz M."/>
            <person name="Spormann A.M."/>
            <person name="Op Den Camp H."/>
            <person name="Overmann J."/>
            <person name="Amann R."/>
            <person name="Jetten M.S.M."/>
            <person name="Mascher T."/>
            <person name="Medema M.H."/>
            <person name="Devos D.P."/>
            <person name="Kaster A.-K."/>
            <person name="Ovreas L."/>
            <person name="Rohde M."/>
            <person name="Galperin M.Y."/>
            <person name="Jogler C."/>
        </authorList>
    </citation>
    <scope>NUCLEOTIDE SEQUENCE [LARGE SCALE GENOMIC DNA]</scope>
    <source>
        <strain evidence="1 2">Poly59</strain>
    </source>
</reference>
<protein>
    <submittedName>
        <fullName evidence="1">Uncharacterized protein</fullName>
    </submittedName>
</protein>
<dbReference type="OrthoDB" id="272345at2"/>
<evidence type="ECO:0000313" key="2">
    <source>
        <dbReference type="Proteomes" id="UP000317977"/>
    </source>
</evidence>
<organism evidence="1 2">
    <name type="scientific">Rubripirellula reticaptiva</name>
    <dbReference type="NCBI Taxonomy" id="2528013"/>
    <lineage>
        <taxon>Bacteria</taxon>
        <taxon>Pseudomonadati</taxon>
        <taxon>Planctomycetota</taxon>
        <taxon>Planctomycetia</taxon>
        <taxon>Pirellulales</taxon>
        <taxon>Pirellulaceae</taxon>
        <taxon>Rubripirellula</taxon>
    </lineage>
</organism>
<dbReference type="EMBL" id="SJPX01000003">
    <property type="protein sequence ID" value="TWU51129.1"/>
    <property type="molecule type" value="Genomic_DNA"/>
</dbReference>
<keyword evidence="2" id="KW-1185">Reference proteome</keyword>
<accession>A0A5C6EUJ9</accession>
<dbReference type="AlphaFoldDB" id="A0A5C6EUJ9"/>
<dbReference type="Proteomes" id="UP000317977">
    <property type="component" value="Unassembled WGS sequence"/>
</dbReference>
<sequence>MIGEYKFNRPTRQCYALKRPLREGEWYFSVIHEAGDDFVRHDYSAEAWTGPPDDAVGWWKKRMPMSDQRKLVLAPPEVLIDLLRQMDQFPDKAKSRYLLALMLMRRRLVRPGEATEAEPIAENQFRVEVIADGSTIDVETCEISRSESESLRDELNELLYCEVTPDDDTADEDAA</sequence>